<feature type="active site" evidence="3">
    <location>
        <position position="89"/>
    </location>
</feature>
<dbReference type="InterPro" id="IPR008076">
    <property type="entry name" value="Cyanase"/>
</dbReference>
<gene>
    <name evidence="3 5" type="primary">cynS</name>
    <name evidence="5" type="ORF">E2C06_06125</name>
</gene>
<comment type="similarity">
    <text evidence="3">Belongs to the cyanase family.</text>
</comment>
<dbReference type="CDD" id="cd00559">
    <property type="entry name" value="Cyanase_C"/>
    <property type="match status" value="1"/>
</dbReference>
<dbReference type="HAMAP" id="MF_00535">
    <property type="entry name" value="Cyanate_hydrat"/>
    <property type="match status" value="1"/>
</dbReference>
<dbReference type="GO" id="GO:0003677">
    <property type="term" value="F:DNA binding"/>
    <property type="evidence" value="ECO:0007669"/>
    <property type="project" value="InterPro"/>
</dbReference>
<evidence type="ECO:0000256" key="3">
    <source>
        <dbReference type="HAMAP-Rule" id="MF_00535"/>
    </source>
</evidence>
<feature type="active site" evidence="3">
    <location>
        <position position="115"/>
    </location>
</feature>
<dbReference type="SUPFAM" id="SSF47413">
    <property type="entry name" value="lambda repressor-like DNA-binding domains"/>
    <property type="match status" value="1"/>
</dbReference>
<dbReference type="EC" id="4.2.1.104" evidence="3"/>
<comment type="caution">
    <text evidence="5">The sequence shown here is derived from an EMBL/GenBank/DDBJ whole genome shotgun (WGS) entry which is preliminary data.</text>
</comment>
<organism evidence="5 6">
    <name type="scientific">Dankookia rubra</name>
    <dbReference type="NCBI Taxonomy" id="1442381"/>
    <lineage>
        <taxon>Bacteria</taxon>
        <taxon>Pseudomonadati</taxon>
        <taxon>Pseudomonadota</taxon>
        <taxon>Alphaproteobacteria</taxon>
        <taxon>Acetobacterales</taxon>
        <taxon>Roseomonadaceae</taxon>
        <taxon>Dankookia</taxon>
    </lineage>
</organism>
<dbReference type="SUPFAM" id="SSF55234">
    <property type="entry name" value="Cyanase C-terminal domain"/>
    <property type="match status" value="1"/>
</dbReference>
<dbReference type="PRINTS" id="PR01693">
    <property type="entry name" value="CYANASE"/>
</dbReference>
<dbReference type="NCBIfam" id="TIGR00673">
    <property type="entry name" value="cynS"/>
    <property type="match status" value="1"/>
</dbReference>
<evidence type="ECO:0000256" key="2">
    <source>
        <dbReference type="ARBA" id="ARBA00023239"/>
    </source>
</evidence>
<dbReference type="EMBL" id="SMSJ01000005">
    <property type="protein sequence ID" value="TDH63408.1"/>
    <property type="molecule type" value="Genomic_DNA"/>
</dbReference>
<dbReference type="InterPro" id="IPR003712">
    <property type="entry name" value="Cyanate_lyase_C"/>
</dbReference>
<dbReference type="GO" id="GO:0008824">
    <property type="term" value="F:cyanate hydratase activity"/>
    <property type="evidence" value="ECO:0007669"/>
    <property type="project" value="UniProtKB-UniRule"/>
</dbReference>
<keyword evidence="2 3" id="KW-0456">Lyase</keyword>
<sequence>MNDAKTELGRKILKLKKQKSLKWADIAARITMSPVWTCALCMGQMSAEPQHARGIAEILGLDEEEEATLCEIPYRGAQPMPPTDPLIYRFYELVLVYGTSWKEMIQEEFGDGIMSAIDYDMLLERLPDQKGDRVKITMTGKFLSYKRY</sequence>
<proteinExistence type="inferred from homology"/>
<reference evidence="5 6" key="1">
    <citation type="journal article" date="2016" name="J. Microbiol.">
        <title>Dankookia rubra gen. nov., sp. nov., an alphaproteobacterium isolated from sediment of a shallow stream.</title>
        <authorList>
            <person name="Kim W.H."/>
            <person name="Kim D.H."/>
            <person name="Kang K."/>
            <person name="Ahn T.Y."/>
        </authorList>
    </citation>
    <scope>NUCLEOTIDE SEQUENCE [LARGE SCALE GENOMIC DNA]</scope>
    <source>
        <strain evidence="5 6">JCM30602</strain>
    </source>
</reference>
<dbReference type="SMART" id="SM01116">
    <property type="entry name" value="Cyanate_lyase"/>
    <property type="match status" value="1"/>
</dbReference>
<dbReference type="InterPro" id="IPR048564">
    <property type="entry name" value="CYNS_N"/>
</dbReference>
<dbReference type="PIRSF" id="PIRSF001263">
    <property type="entry name" value="Cyanate_hydratas"/>
    <property type="match status" value="1"/>
</dbReference>
<evidence type="ECO:0000256" key="1">
    <source>
        <dbReference type="ARBA" id="ARBA00003561"/>
    </source>
</evidence>
<dbReference type="PANTHER" id="PTHR34186:SF2">
    <property type="entry name" value="CYANATE HYDRATASE"/>
    <property type="match status" value="1"/>
</dbReference>
<dbReference type="Pfam" id="PF02560">
    <property type="entry name" value="Cyanate_lyase"/>
    <property type="match status" value="1"/>
</dbReference>
<dbReference type="Gene3D" id="1.10.260.40">
    <property type="entry name" value="lambda repressor-like DNA-binding domains"/>
    <property type="match status" value="1"/>
</dbReference>
<dbReference type="Proteomes" id="UP000295096">
    <property type="component" value="Unassembled WGS sequence"/>
</dbReference>
<accession>A0A4R5QKK2</accession>
<dbReference type="InterPro" id="IPR036581">
    <property type="entry name" value="Cyanate_lyase_C_sf"/>
</dbReference>
<comment type="catalytic activity">
    <reaction evidence="3">
        <text>cyanate + hydrogencarbonate + 3 H(+) = NH4(+) + 2 CO2</text>
        <dbReference type="Rhea" id="RHEA:11120"/>
        <dbReference type="ChEBI" id="CHEBI:15378"/>
        <dbReference type="ChEBI" id="CHEBI:16526"/>
        <dbReference type="ChEBI" id="CHEBI:17544"/>
        <dbReference type="ChEBI" id="CHEBI:28938"/>
        <dbReference type="ChEBI" id="CHEBI:29195"/>
        <dbReference type="EC" id="4.2.1.104"/>
    </reaction>
</comment>
<feature type="active site" evidence="3">
    <location>
        <position position="92"/>
    </location>
</feature>
<dbReference type="AlphaFoldDB" id="A0A4R5QKK2"/>
<name>A0A4R5QKK2_9PROT</name>
<protein>
    <recommendedName>
        <fullName evidence="3">Cyanate hydratase</fullName>
        <shortName evidence="3">Cyanase</shortName>
        <ecNumber evidence="3">4.2.1.104</ecNumber>
    </recommendedName>
    <alternativeName>
        <fullName evidence="3">Cyanate hydrolase</fullName>
    </alternativeName>
    <alternativeName>
        <fullName evidence="3">Cyanate lyase</fullName>
    </alternativeName>
</protein>
<dbReference type="NCBIfam" id="NF002773">
    <property type="entry name" value="PRK02866.1"/>
    <property type="match status" value="1"/>
</dbReference>
<dbReference type="PANTHER" id="PTHR34186">
    <property type="entry name" value="CYANATE HYDRATASE"/>
    <property type="match status" value="1"/>
</dbReference>
<evidence type="ECO:0000259" key="4">
    <source>
        <dbReference type="SMART" id="SM01116"/>
    </source>
</evidence>
<feature type="domain" description="Cyanate lyase C-terminal" evidence="4">
    <location>
        <begin position="76"/>
        <end position="148"/>
    </location>
</feature>
<dbReference type="RefSeq" id="WP_133287705.1">
    <property type="nucleotide sequence ID" value="NZ_SMSJ01000005.1"/>
</dbReference>
<evidence type="ECO:0000313" key="5">
    <source>
        <dbReference type="EMBL" id="TDH63408.1"/>
    </source>
</evidence>
<evidence type="ECO:0000313" key="6">
    <source>
        <dbReference type="Proteomes" id="UP000295096"/>
    </source>
</evidence>
<dbReference type="InterPro" id="IPR010982">
    <property type="entry name" value="Lambda_DNA-bd_dom_sf"/>
</dbReference>
<dbReference type="Gene3D" id="3.30.1160.10">
    <property type="entry name" value="Cyanate lyase, C-terminal domain"/>
    <property type="match status" value="1"/>
</dbReference>
<dbReference type="OrthoDB" id="9785870at2"/>
<dbReference type="Pfam" id="PF21291">
    <property type="entry name" value="CYNS_N"/>
    <property type="match status" value="1"/>
</dbReference>
<comment type="function">
    <text evidence="1 3">Catalyzes the reaction of cyanate with bicarbonate to produce ammonia and carbon dioxide.</text>
</comment>
<keyword evidence="6" id="KW-1185">Reference proteome</keyword>